<evidence type="ECO:0000256" key="2">
    <source>
        <dbReference type="ARBA" id="ARBA00022771"/>
    </source>
</evidence>
<dbReference type="EMBL" id="OZ075123">
    <property type="protein sequence ID" value="CAL4918309.1"/>
    <property type="molecule type" value="Genomic_DNA"/>
</dbReference>
<evidence type="ECO:0000313" key="7">
    <source>
        <dbReference type="Proteomes" id="UP001497457"/>
    </source>
</evidence>
<dbReference type="Gene3D" id="3.30.40.10">
    <property type="entry name" value="Zinc/RING finger domain, C3HC4 (zinc finger)"/>
    <property type="match status" value="1"/>
</dbReference>
<keyword evidence="1" id="KW-0479">Metal-binding</keyword>
<evidence type="ECO:0000313" key="6">
    <source>
        <dbReference type="EMBL" id="CAL4918309.1"/>
    </source>
</evidence>
<reference evidence="7" key="1">
    <citation type="submission" date="2024-06" db="EMBL/GenBank/DDBJ databases">
        <authorList>
            <person name="Ryan C."/>
        </authorList>
    </citation>
    <scope>NUCLEOTIDE SEQUENCE [LARGE SCALE GENOMIC DNA]</scope>
</reference>
<name>A0ABC8X0G9_9POAL</name>
<dbReference type="Proteomes" id="UP001497457">
    <property type="component" value="Chromosome 13rd"/>
</dbReference>
<gene>
    <name evidence="6" type="ORF">URODEC1_LOCUS19087</name>
</gene>
<dbReference type="Pfam" id="PF13920">
    <property type="entry name" value="zf-C3HC4_3"/>
    <property type="match status" value="1"/>
</dbReference>
<dbReference type="InterPro" id="IPR001841">
    <property type="entry name" value="Znf_RING"/>
</dbReference>
<evidence type="ECO:0000256" key="4">
    <source>
        <dbReference type="PROSITE-ProRule" id="PRU00175"/>
    </source>
</evidence>
<dbReference type="GO" id="GO:0008270">
    <property type="term" value="F:zinc ion binding"/>
    <property type="evidence" value="ECO:0007669"/>
    <property type="project" value="UniProtKB-KW"/>
</dbReference>
<feature type="domain" description="RING-type" evidence="5">
    <location>
        <begin position="312"/>
        <end position="346"/>
    </location>
</feature>
<evidence type="ECO:0000259" key="5">
    <source>
        <dbReference type="PROSITE" id="PS50089"/>
    </source>
</evidence>
<dbReference type="InterPro" id="IPR013083">
    <property type="entry name" value="Znf_RING/FYVE/PHD"/>
</dbReference>
<dbReference type="AlphaFoldDB" id="A0ABC8X0G9"/>
<keyword evidence="7" id="KW-1185">Reference proteome</keyword>
<accession>A0ABC8X0G9</accession>
<sequence length="359" mass="37614">MAVEAHHQLLHTGGWGWAAGDGGACYEQAPASAVRQGQQQRSPACYYGGVKDVTLAAARPASQQFQQSSPCVGLAAPPAPPSAVAARQQYAAAGPQLCAADASESGVTFGGGAQNQEVAMAMAPRKRKRAADQAVQAPLLGLGAADVSAHFQQQLVDVDRLVLQHTTKMWVELREQRRRQARQVVAAVEAAAAKRLRARDEEIERIGRLNWALEERVKSLYVEAQVWRDLAQSNEAAAAALRGELLQAMDAQQQQQARCGGGVLAGPGGTDAAAAGDAESCCCGENDVDNKEEEDEQQAGTSSAACRERRMCTMCGEGAAEVLLLPCRHLCACAACAGVAQACPVCGCAKNGSVCVNFS</sequence>
<organism evidence="6 7">
    <name type="scientific">Urochloa decumbens</name>
    <dbReference type="NCBI Taxonomy" id="240449"/>
    <lineage>
        <taxon>Eukaryota</taxon>
        <taxon>Viridiplantae</taxon>
        <taxon>Streptophyta</taxon>
        <taxon>Embryophyta</taxon>
        <taxon>Tracheophyta</taxon>
        <taxon>Spermatophyta</taxon>
        <taxon>Magnoliopsida</taxon>
        <taxon>Liliopsida</taxon>
        <taxon>Poales</taxon>
        <taxon>Poaceae</taxon>
        <taxon>PACMAD clade</taxon>
        <taxon>Panicoideae</taxon>
        <taxon>Panicodae</taxon>
        <taxon>Paniceae</taxon>
        <taxon>Melinidinae</taxon>
        <taxon>Urochloa</taxon>
    </lineage>
</organism>
<evidence type="ECO:0000256" key="1">
    <source>
        <dbReference type="ARBA" id="ARBA00022723"/>
    </source>
</evidence>
<dbReference type="PROSITE" id="PS50089">
    <property type="entry name" value="ZF_RING_2"/>
    <property type="match status" value="1"/>
</dbReference>
<proteinExistence type="predicted"/>
<protein>
    <recommendedName>
        <fullName evidence="5">RING-type domain-containing protein</fullName>
    </recommendedName>
</protein>
<keyword evidence="3" id="KW-0862">Zinc</keyword>
<dbReference type="PANTHER" id="PTHR42647:SF12">
    <property type="entry name" value="BOI-RELATED E3 UBIQUITIN-PROTEIN LIGASE 2-RELATED"/>
    <property type="match status" value="1"/>
</dbReference>
<reference evidence="6 7" key="2">
    <citation type="submission" date="2024-10" db="EMBL/GenBank/DDBJ databases">
        <authorList>
            <person name="Ryan C."/>
        </authorList>
    </citation>
    <scope>NUCLEOTIDE SEQUENCE [LARGE SCALE GENOMIC DNA]</scope>
</reference>
<dbReference type="PANTHER" id="PTHR42647">
    <property type="entry name" value="SBP (S-RIBONUCLEASE BINDING PROTEIN) FAMILY PROTEIN"/>
    <property type="match status" value="1"/>
</dbReference>
<keyword evidence="2 4" id="KW-0863">Zinc-finger</keyword>
<evidence type="ECO:0000256" key="3">
    <source>
        <dbReference type="ARBA" id="ARBA00022833"/>
    </source>
</evidence>